<feature type="compositionally biased region" description="Basic and acidic residues" evidence="6">
    <location>
        <begin position="282"/>
        <end position="300"/>
    </location>
</feature>
<dbReference type="InParanoid" id="A0A136JHE7"/>
<accession>A0A136JHE7</accession>
<reference evidence="8" key="1">
    <citation type="submission" date="2016-02" db="EMBL/GenBank/DDBJ databases">
        <title>Draft genome sequence of Microdochium bolleyi, a fungal endophyte of beachgrass.</title>
        <authorList>
            <consortium name="DOE Joint Genome Institute"/>
            <person name="David A.S."/>
            <person name="May G."/>
            <person name="Haridas S."/>
            <person name="Lim J."/>
            <person name="Wang M."/>
            <person name="Labutti K."/>
            <person name="Lipzen A."/>
            <person name="Barry K."/>
            <person name="Grigoriev I.V."/>
        </authorList>
    </citation>
    <scope>NUCLEOTIDE SEQUENCE [LARGE SCALE GENOMIC DNA]</scope>
    <source>
        <strain evidence="8">J235TASD1</strain>
    </source>
</reference>
<evidence type="ECO:0000313" key="7">
    <source>
        <dbReference type="EMBL" id="KXJ96569.1"/>
    </source>
</evidence>
<evidence type="ECO:0000256" key="1">
    <source>
        <dbReference type="ARBA" id="ARBA00003548"/>
    </source>
</evidence>
<dbReference type="PANTHER" id="PTHR13475">
    <property type="entry name" value="NEUGRIN"/>
    <property type="match status" value="1"/>
</dbReference>
<feature type="region of interest" description="Disordered" evidence="6">
    <location>
        <begin position="66"/>
        <end position="94"/>
    </location>
</feature>
<sequence>MSCSCRTSTLGVFVRSLTGLRLANTSNTRIIPGFAIQTTRTRLQSLQTVSTRTRQFSSTLLRARDHDEATAPAQSQHTDAQPAAPVNTESEQAISSEALDRGLAEGAILDLSPESISALAESTPQYAERKRIPRRFRDDGPPGKTYGGGNSGGQLHRRKILPKERKNQHIPVEHLRTEREGWQIQKSALTEKFPEGWTPRKRLSPDALDGIRALHTEYPEEYTTEVLARKFEVSAEAIRRILKSKWQPTTDEDIDRQERWFKRGKRIWGHMAELGKKPPQRWRKEGVVRDPSWNEKRSGPRTEYPYMPRRPADEYYEDENESAHKKLGDNLV</sequence>
<evidence type="ECO:0000256" key="5">
    <source>
        <dbReference type="ARBA" id="ARBA00022946"/>
    </source>
</evidence>
<dbReference type="Pfam" id="PF06413">
    <property type="entry name" value="Neugrin"/>
    <property type="match status" value="1"/>
</dbReference>
<organism evidence="7 8">
    <name type="scientific">Microdochium bolleyi</name>
    <dbReference type="NCBI Taxonomy" id="196109"/>
    <lineage>
        <taxon>Eukaryota</taxon>
        <taxon>Fungi</taxon>
        <taxon>Dikarya</taxon>
        <taxon>Ascomycota</taxon>
        <taxon>Pezizomycotina</taxon>
        <taxon>Sordariomycetes</taxon>
        <taxon>Xylariomycetidae</taxon>
        <taxon>Xylariales</taxon>
        <taxon>Microdochiaceae</taxon>
        <taxon>Microdochium</taxon>
    </lineage>
</organism>
<feature type="compositionally biased region" description="Basic and acidic residues" evidence="6">
    <location>
        <begin position="321"/>
        <end position="332"/>
    </location>
</feature>
<gene>
    <name evidence="7" type="ORF">Micbo1qcDRAFT_1616</name>
</gene>
<protein>
    <recommendedName>
        <fullName evidence="4">Required for respiratory growth protein 9, mitochondrial</fullName>
    </recommendedName>
</protein>
<dbReference type="OrthoDB" id="5578174at2759"/>
<dbReference type="AlphaFoldDB" id="A0A136JHE7"/>
<evidence type="ECO:0000256" key="6">
    <source>
        <dbReference type="SAM" id="MobiDB-lite"/>
    </source>
</evidence>
<dbReference type="InterPro" id="IPR010487">
    <property type="entry name" value="NGRN/Rrg9"/>
</dbReference>
<comment type="function">
    <text evidence="1">Required for respiratory activity and maintenance and expression of the mitochondrial genome.</text>
</comment>
<keyword evidence="5" id="KW-0809">Transit peptide</keyword>
<feature type="compositionally biased region" description="Basic and acidic residues" evidence="6">
    <location>
        <begin position="127"/>
        <end position="141"/>
    </location>
</feature>
<dbReference type="PANTHER" id="PTHR13475:SF3">
    <property type="entry name" value="NEUGRIN"/>
    <property type="match status" value="1"/>
</dbReference>
<feature type="compositionally biased region" description="Basic and acidic residues" evidence="6">
    <location>
        <begin position="161"/>
        <end position="170"/>
    </location>
</feature>
<dbReference type="GO" id="GO:0005634">
    <property type="term" value="C:nucleus"/>
    <property type="evidence" value="ECO:0007669"/>
    <property type="project" value="TreeGrafter"/>
</dbReference>
<name>A0A136JHE7_9PEZI</name>
<evidence type="ECO:0000256" key="2">
    <source>
        <dbReference type="ARBA" id="ARBA00004173"/>
    </source>
</evidence>
<keyword evidence="8" id="KW-1185">Reference proteome</keyword>
<feature type="region of interest" description="Disordered" evidence="6">
    <location>
        <begin position="279"/>
        <end position="332"/>
    </location>
</feature>
<feature type="region of interest" description="Disordered" evidence="6">
    <location>
        <begin position="120"/>
        <end position="170"/>
    </location>
</feature>
<dbReference type="Proteomes" id="UP000070501">
    <property type="component" value="Unassembled WGS sequence"/>
</dbReference>
<dbReference type="GO" id="GO:0005739">
    <property type="term" value="C:mitochondrion"/>
    <property type="evidence" value="ECO:0007669"/>
    <property type="project" value="UniProtKB-SubCell"/>
</dbReference>
<comment type="similarity">
    <text evidence="3">Belongs to the RRG9 family.</text>
</comment>
<evidence type="ECO:0000256" key="4">
    <source>
        <dbReference type="ARBA" id="ARBA00013566"/>
    </source>
</evidence>
<dbReference type="EMBL" id="KQ964245">
    <property type="protein sequence ID" value="KXJ96569.1"/>
    <property type="molecule type" value="Genomic_DNA"/>
</dbReference>
<comment type="subcellular location">
    <subcellularLocation>
        <location evidence="2">Mitochondrion</location>
    </subcellularLocation>
</comment>
<evidence type="ECO:0000313" key="8">
    <source>
        <dbReference type="Proteomes" id="UP000070501"/>
    </source>
</evidence>
<proteinExistence type="inferred from homology"/>
<evidence type="ECO:0000256" key="3">
    <source>
        <dbReference type="ARBA" id="ARBA00010895"/>
    </source>
</evidence>
<dbReference type="STRING" id="196109.A0A136JHE7"/>